<dbReference type="FunCoup" id="A0A0H2REW0">
    <property type="interactions" value="37"/>
</dbReference>
<feature type="compositionally biased region" description="Basic and acidic residues" evidence="1">
    <location>
        <begin position="180"/>
        <end position="191"/>
    </location>
</feature>
<sequence>MANTYPQLIAFDLDYTLWDLWIDTHAQGPLRRKKNDLNKIYDRHGTVISFYDEVPSVLHRLRFAGTTIAACSRTTATELARQALSLLLIPPSKAEPDEAPKPAIEYFDQTEIYPGSKIRHFKALHEKTGIPYTEMLFFDDEHRNREVEQLGVTFCLVDLGVDEATFEAGLTEWRRRHAHREAEADSLKEANDELQGQEEEEE</sequence>
<dbReference type="NCBIfam" id="TIGR01685">
    <property type="entry name" value="MDP-1"/>
    <property type="match status" value="1"/>
</dbReference>
<dbReference type="InParanoid" id="A0A0H2REW0"/>
<dbReference type="InterPro" id="IPR023214">
    <property type="entry name" value="HAD_sf"/>
</dbReference>
<dbReference type="Gene3D" id="3.40.50.1000">
    <property type="entry name" value="HAD superfamily/HAD-like"/>
    <property type="match status" value="1"/>
</dbReference>
<dbReference type="NCBIfam" id="TIGR01681">
    <property type="entry name" value="HAD-SF-IIIC"/>
    <property type="match status" value="1"/>
</dbReference>
<name>A0A0H2REW0_9AGAM</name>
<evidence type="ECO:0000313" key="2">
    <source>
        <dbReference type="EMBL" id="KLO10364.1"/>
    </source>
</evidence>
<gene>
    <name evidence="2" type="ORF">SCHPADRAFT_906945</name>
</gene>
<protein>
    <submittedName>
        <fullName evidence="2">Magnesium-dependent phosphatase-1</fullName>
    </submittedName>
</protein>
<dbReference type="OrthoDB" id="2865258at2759"/>
<dbReference type="InterPro" id="IPR036412">
    <property type="entry name" value="HAD-like_sf"/>
</dbReference>
<dbReference type="PANTHER" id="PTHR17901">
    <property type="entry name" value="MAGNESIUM-DEPENDENT PHOSPHATASE 1 MDP1"/>
    <property type="match status" value="1"/>
</dbReference>
<accession>A0A0H2REW0</accession>
<dbReference type="AlphaFoldDB" id="A0A0H2REW0"/>
<dbReference type="GO" id="GO:0003993">
    <property type="term" value="F:acid phosphatase activity"/>
    <property type="evidence" value="ECO:0007669"/>
    <property type="project" value="TreeGrafter"/>
</dbReference>
<dbReference type="STRING" id="27342.A0A0H2REW0"/>
<dbReference type="SFLD" id="SFLDG01131">
    <property type="entry name" value="C1.5.2:_MDP_Like"/>
    <property type="match status" value="1"/>
</dbReference>
<dbReference type="Proteomes" id="UP000053477">
    <property type="component" value="Unassembled WGS sequence"/>
</dbReference>
<organism evidence="2 3">
    <name type="scientific">Schizopora paradoxa</name>
    <dbReference type="NCBI Taxonomy" id="27342"/>
    <lineage>
        <taxon>Eukaryota</taxon>
        <taxon>Fungi</taxon>
        <taxon>Dikarya</taxon>
        <taxon>Basidiomycota</taxon>
        <taxon>Agaricomycotina</taxon>
        <taxon>Agaricomycetes</taxon>
        <taxon>Hymenochaetales</taxon>
        <taxon>Schizoporaceae</taxon>
        <taxon>Schizopora</taxon>
    </lineage>
</organism>
<dbReference type="SFLD" id="SFLDG01129">
    <property type="entry name" value="C1.5:_HAD__Beta-PGM__Phosphata"/>
    <property type="match status" value="1"/>
</dbReference>
<dbReference type="SUPFAM" id="SSF56784">
    <property type="entry name" value="HAD-like"/>
    <property type="match status" value="1"/>
</dbReference>
<dbReference type="InterPro" id="IPR010036">
    <property type="entry name" value="MDP_1_eu_arc"/>
</dbReference>
<dbReference type="InterPro" id="IPR010033">
    <property type="entry name" value="HAD_SF_ppase_IIIC"/>
</dbReference>
<evidence type="ECO:0000256" key="1">
    <source>
        <dbReference type="SAM" id="MobiDB-lite"/>
    </source>
</evidence>
<dbReference type="PANTHER" id="PTHR17901:SF14">
    <property type="entry name" value="MAGNESIUM-DEPENDENT PHOSPHATASE 1"/>
    <property type="match status" value="1"/>
</dbReference>
<evidence type="ECO:0000313" key="3">
    <source>
        <dbReference type="Proteomes" id="UP000053477"/>
    </source>
</evidence>
<reference evidence="2 3" key="1">
    <citation type="submission" date="2015-04" db="EMBL/GenBank/DDBJ databases">
        <title>Complete genome sequence of Schizopora paradoxa KUC8140, a cosmopolitan wood degrader in East Asia.</title>
        <authorList>
            <consortium name="DOE Joint Genome Institute"/>
            <person name="Min B."/>
            <person name="Park H."/>
            <person name="Jang Y."/>
            <person name="Kim J.-J."/>
            <person name="Kim K.H."/>
            <person name="Pangilinan J."/>
            <person name="Lipzen A."/>
            <person name="Riley R."/>
            <person name="Grigoriev I.V."/>
            <person name="Spatafora J.W."/>
            <person name="Choi I.-G."/>
        </authorList>
    </citation>
    <scope>NUCLEOTIDE SEQUENCE [LARGE SCALE GENOMIC DNA]</scope>
    <source>
        <strain evidence="2 3">KUC8140</strain>
    </source>
</reference>
<feature type="region of interest" description="Disordered" evidence="1">
    <location>
        <begin position="177"/>
        <end position="202"/>
    </location>
</feature>
<dbReference type="EMBL" id="KQ086028">
    <property type="protein sequence ID" value="KLO10364.1"/>
    <property type="molecule type" value="Genomic_DNA"/>
</dbReference>
<dbReference type="Pfam" id="PF12689">
    <property type="entry name" value="Acid_PPase"/>
    <property type="match status" value="1"/>
</dbReference>
<keyword evidence="3" id="KW-1185">Reference proteome</keyword>
<proteinExistence type="predicted"/>
<dbReference type="SFLD" id="SFLDS00003">
    <property type="entry name" value="Haloacid_Dehalogenase"/>
    <property type="match status" value="1"/>
</dbReference>